<dbReference type="Pfam" id="PF13419">
    <property type="entry name" value="HAD_2"/>
    <property type="match status" value="1"/>
</dbReference>
<evidence type="ECO:0000256" key="4">
    <source>
        <dbReference type="ARBA" id="ARBA00013078"/>
    </source>
</evidence>
<comment type="caution">
    <text evidence="5">The sequence shown here is derived from an EMBL/GenBank/DDBJ whole genome shotgun (WGS) entry which is preliminary data.</text>
</comment>
<dbReference type="SFLD" id="SFLDG01129">
    <property type="entry name" value="C1.5:_HAD__Beta-PGM__Phosphata"/>
    <property type="match status" value="1"/>
</dbReference>
<evidence type="ECO:0000313" key="6">
    <source>
        <dbReference type="Proteomes" id="UP000823598"/>
    </source>
</evidence>
<dbReference type="InterPro" id="IPR006439">
    <property type="entry name" value="HAD-SF_hydro_IA"/>
</dbReference>
<dbReference type="AlphaFoldDB" id="A0A9D9IQD4"/>
<comment type="similarity">
    <text evidence="3">Belongs to the HAD-like hydrolase superfamily. CbbY/CbbZ/Gph/YieH family.</text>
</comment>
<dbReference type="InterPro" id="IPR023214">
    <property type="entry name" value="HAD_sf"/>
</dbReference>
<sequence>MKQYKAYLFDFDYTLADSSRGIIMCFRHVLDLHSHEGVSDDDIKRTIGKTLEESFSILTGITDPETLASYKKEYVAKADICMTANTRLFPETADVLRALKKRGAMIGIISTKFRYRIMDLMGNLFPAGFLDIVVGGEDVKAPKPSPEGLLYAIEKLDCIKEETLYIGDSTVDALTAEAAGTDFFGVTHGATGSEELSRYPHIAISPDLTPLILH</sequence>
<accession>A0A9D9IQD4</accession>
<proteinExistence type="inferred from homology"/>
<dbReference type="InterPro" id="IPR023198">
    <property type="entry name" value="PGP-like_dom2"/>
</dbReference>
<dbReference type="NCBIfam" id="TIGR01549">
    <property type="entry name" value="HAD-SF-IA-v1"/>
    <property type="match status" value="1"/>
</dbReference>
<dbReference type="PRINTS" id="PR00413">
    <property type="entry name" value="HADHALOGNASE"/>
</dbReference>
<dbReference type="PANTHER" id="PTHR43434:SF1">
    <property type="entry name" value="PHOSPHOGLYCOLATE PHOSPHATASE"/>
    <property type="match status" value="1"/>
</dbReference>
<gene>
    <name evidence="5" type="ORF">IAB88_03785</name>
</gene>
<evidence type="ECO:0000256" key="3">
    <source>
        <dbReference type="ARBA" id="ARBA00006171"/>
    </source>
</evidence>
<dbReference type="InterPro" id="IPR036412">
    <property type="entry name" value="HAD-like_sf"/>
</dbReference>
<dbReference type="Gene3D" id="1.10.150.240">
    <property type="entry name" value="Putative phosphatase, domain 2"/>
    <property type="match status" value="1"/>
</dbReference>
<dbReference type="SFLD" id="SFLDS00003">
    <property type="entry name" value="Haloacid_Dehalogenase"/>
    <property type="match status" value="1"/>
</dbReference>
<organism evidence="5 6">
    <name type="scientific">Candidatus Limisoma faecipullorum</name>
    <dbReference type="NCBI Taxonomy" id="2840854"/>
    <lineage>
        <taxon>Bacteria</taxon>
        <taxon>Pseudomonadati</taxon>
        <taxon>Bacteroidota</taxon>
        <taxon>Bacteroidia</taxon>
        <taxon>Bacteroidales</taxon>
        <taxon>Candidatus Limisoma</taxon>
    </lineage>
</organism>
<evidence type="ECO:0000256" key="2">
    <source>
        <dbReference type="ARBA" id="ARBA00004818"/>
    </source>
</evidence>
<dbReference type="GO" id="GO:0008967">
    <property type="term" value="F:phosphoglycolate phosphatase activity"/>
    <property type="evidence" value="ECO:0007669"/>
    <property type="project" value="UniProtKB-EC"/>
</dbReference>
<dbReference type="GO" id="GO:0006281">
    <property type="term" value="P:DNA repair"/>
    <property type="evidence" value="ECO:0007669"/>
    <property type="project" value="TreeGrafter"/>
</dbReference>
<dbReference type="GO" id="GO:0005829">
    <property type="term" value="C:cytosol"/>
    <property type="evidence" value="ECO:0007669"/>
    <property type="project" value="TreeGrafter"/>
</dbReference>
<reference evidence="5" key="1">
    <citation type="submission" date="2020-10" db="EMBL/GenBank/DDBJ databases">
        <authorList>
            <person name="Gilroy R."/>
        </authorList>
    </citation>
    <scope>NUCLEOTIDE SEQUENCE</scope>
    <source>
        <strain evidence="5">6919</strain>
    </source>
</reference>
<evidence type="ECO:0000256" key="1">
    <source>
        <dbReference type="ARBA" id="ARBA00000830"/>
    </source>
</evidence>
<name>A0A9D9IQD4_9BACT</name>
<keyword evidence="5" id="KW-0378">Hydrolase</keyword>
<dbReference type="PANTHER" id="PTHR43434">
    <property type="entry name" value="PHOSPHOGLYCOLATE PHOSPHATASE"/>
    <property type="match status" value="1"/>
</dbReference>
<dbReference type="Proteomes" id="UP000823598">
    <property type="component" value="Unassembled WGS sequence"/>
</dbReference>
<evidence type="ECO:0000313" key="5">
    <source>
        <dbReference type="EMBL" id="MBO8476094.1"/>
    </source>
</evidence>
<dbReference type="Gene3D" id="3.40.50.1000">
    <property type="entry name" value="HAD superfamily/HAD-like"/>
    <property type="match status" value="1"/>
</dbReference>
<comment type="pathway">
    <text evidence="2">Organic acid metabolism; glycolate biosynthesis; glycolate from 2-phosphoglycolate: step 1/1.</text>
</comment>
<protein>
    <recommendedName>
        <fullName evidence="4">phosphoglycolate phosphatase</fullName>
        <ecNumber evidence="4">3.1.3.18</ecNumber>
    </recommendedName>
</protein>
<dbReference type="EMBL" id="JADIMC010000043">
    <property type="protein sequence ID" value="MBO8476094.1"/>
    <property type="molecule type" value="Genomic_DNA"/>
</dbReference>
<dbReference type="InterPro" id="IPR050155">
    <property type="entry name" value="HAD-like_hydrolase_sf"/>
</dbReference>
<dbReference type="InterPro" id="IPR041492">
    <property type="entry name" value="HAD_2"/>
</dbReference>
<reference evidence="5" key="2">
    <citation type="journal article" date="2021" name="PeerJ">
        <title>Extensive microbial diversity within the chicken gut microbiome revealed by metagenomics and culture.</title>
        <authorList>
            <person name="Gilroy R."/>
            <person name="Ravi A."/>
            <person name="Getino M."/>
            <person name="Pursley I."/>
            <person name="Horton D.L."/>
            <person name="Alikhan N.F."/>
            <person name="Baker D."/>
            <person name="Gharbi K."/>
            <person name="Hall N."/>
            <person name="Watson M."/>
            <person name="Adriaenssens E.M."/>
            <person name="Foster-Nyarko E."/>
            <person name="Jarju S."/>
            <person name="Secka A."/>
            <person name="Antonio M."/>
            <person name="Oren A."/>
            <person name="Chaudhuri R.R."/>
            <person name="La Ragione R."/>
            <person name="Hildebrand F."/>
            <person name="Pallen M.J."/>
        </authorList>
    </citation>
    <scope>NUCLEOTIDE SEQUENCE</scope>
    <source>
        <strain evidence="5">6919</strain>
    </source>
</reference>
<dbReference type="EC" id="3.1.3.18" evidence="4"/>
<comment type="catalytic activity">
    <reaction evidence="1">
        <text>2-phosphoglycolate + H2O = glycolate + phosphate</text>
        <dbReference type="Rhea" id="RHEA:14369"/>
        <dbReference type="ChEBI" id="CHEBI:15377"/>
        <dbReference type="ChEBI" id="CHEBI:29805"/>
        <dbReference type="ChEBI" id="CHEBI:43474"/>
        <dbReference type="ChEBI" id="CHEBI:58033"/>
        <dbReference type="EC" id="3.1.3.18"/>
    </reaction>
</comment>
<dbReference type="SUPFAM" id="SSF56784">
    <property type="entry name" value="HAD-like"/>
    <property type="match status" value="1"/>
</dbReference>